<dbReference type="GO" id="GO:0042773">
    <property type="term" value="P:ATP synthesis coupled electron transport"/>
    <property type="evidence" value="ECO:0007669"/>
    <property type="project" value="InterPro"/>
</dbReference>
<gene>
    <name evidence="11" type="ORF">HNQ40_000242</name>
</gene>
<evidence type="ECO:0000256" key="3">
    <source>
        <dbReference type="ARBA" id="ARBA00022475"/>
    </source>
</evidence>
<feature type="transmembrane region" description="Helical" evidence="9">
    <location>
        <begin position="315"/>
        <end position="335"/>
    </location>
</feature>
<sequence length="553" mass="58613">MSDPTNNLLILTVAVPVVMGLLCVPLVNLPKLCRGISLLSFAATFIISVVLLGQLGSWGDPETGGIMVSQMGDWAAPYGITLVFDSMSGLMLAGASLVALCTTLFAIGSLPARTERRYFHPLVNFLMLGVNLSFLTGDLFNLFVAFEIMLMASYGLLVIGGGKDQLRQAYKYVVMNLLASSVFVIAAGMTYGMFGTLNMADLGRLTTELSARGELPTGFTALGVLFLFVFTLKAGVFPLWFWLPDTYPTLPISIAGLFGGVLTKVGLYAIARTFSLVFLAGEAGAVIIPILAVGAALTMFVGVLGALAYTSMRRVLSMMLIVGVGYSLFGIVIMTEGSLQGAAFYMVQSMVVMAAVFLCCGLIERATGTDDIGRMGALLQQPKLIGLGVMVFIGLLSIVGLPPTSGFHGKLIIIREGLTDMFWVVGVTALLVGGLSLLAALRVWGSSFWGPAPNTADTPEGDDHAQIQSFPRSERVGAWGLIVASLLIGFAAEPLLNTAGRAGQQLAEPQAYVDAVLNNPRYAADAVAKAKPGDEKSEYDTYAKPSKAEEEHH</sequence>
<dbReference type="EMBL" id="JACHGY010000001">
    <property type="protein sequence ID" value="MBB6428436.1"/>
    <property type="molecule type" value="Genomic_DNA"/>
</dbReference>
<dbReference type="InterPro" id="IPR050586">
    <property type="entry name" value="CPA3_Na-H_Antiporter_D"/>
</dbReference>
<evidence type="ECO:0000256" key="4">
    <source>
        <dbReference type="ARBA" id="ARBA00022692"/>
    </source>
</evidence>
<feature type="domain" description="NADH:quinone oxidoreductase/Mrp antiporter transmembrane" evidence="10">
    <location>
        <begin position="137"/>
        <end position="429"/>
    </location>
</feature>
<keyword evidence="3" id="KW-1003">Cell membrane</keyword>
<dbReference type="RefSeq" id="WP_184675572.1">
    <property type="nucleotide sequence ID" value="NZ_JACHGY010000001.1"/>
</dbReference>
<feature type="transmembrane region" description="Helical" evidence="9">
    <location>
        <begin position="172"/>
        <end position="194"/>
    </location>
</feature>
<name>A0A7X0H5D4_9BACT</name>
<feature type="transmembrane region" description="Helical" evidence="9">
    <location>
        <begin position="118"/>
        <end position="136"/>
    </location>
</feature>
<comment type="subcellular location">
    <subcellularLocation>
        <location evidence="1">Cell membrane</location>
        <topology evidence="1">Multi-pass membrane protein</topology>
    </subcellularLocation>
    <subcellularLocation>
        <location evidence="7">Membrane</location>
        <topology evidence="7">Multi-pass membrane protein</topology>
    </subcellularLocation>
</comment>
<dbReference type="Proteomes" id="UP000541810">
    <property type="component" value="Unassembled WGS sequence"/>
</dbReference>
<keyword evidence="5 9" id="KW-1133">Transmembrane helix</keyword>
<feature type="transmembrane region" description="Helical" evidence="9">
    <location>
        <begin position="6"/>
        <end position="29"/>
    </location>
</feature>
<evidence type="ECO:0000256" key="1">
    <source>
        <dbReference type="ARBA" id="ARBA00004651"/>
    </source>
</evidence>
<evidence type="ECO:0000256" key="7">
    <source>
        <dbReference type="RuleBase" id="RU000320"/>
    </source>
</evidence>
<evidence type="ECO:0000256" key="2">
    <source>
        <dbReference type="ARBA" id="ARBA00005346"/>
    </source>
</evidence>
<evidence type="ECO:0000313" key="12">
    <source>
        <dbReference type="Proteomes" id="UP000541810"/>
    </source>
</evidence>
<feature type="transmembrane region" description="Helical" evidence="9">
    <location>
        <begin position="384"/>
        <end position="401"/>
    </location>
</feature>
<evidence type="ECO:0000256" key="9">
    <source>
        <dbReference type="SAM" id="Phobius"/>
    </source>
</evidence>
<feature type="transmembrane region" description="Helical" evidence="9">
    <location>
        <begin position="421"/>
        <end position="441"/>
    </location>
</feature>
<proteinExistence type="inferred from homology"/>
<comment type="caution">
    <text evidence="11">The sequence shown here is derived from an EMBL/GenBank/DDBJ whole genome shotgun (WGS) entry which is preliminary data.</text>
</comment>
<dbReference type="InterPro" id="IPR001750">
    <property type="entry name" value="ND/Mrp_TM"/>
</dbReference>
<feature type="transmembrane region" description="Helical" evidence="9">
    <location>
        <begin position="341"/>
        <end position="363"/>
    </location>
</feature>
<feature type="transmembrane region" description="Helical" evidence="9">
    <location>
        <begin position="219"/>
        <end position="243"/>
    </location>
</feature>
<accession>A0A7X0H5D4</accession>
<dbReference type="InterPro" id="IPR003918">
    <property type="entry name" value="NADH_UbQ_OxRdtase"/>
</dbReference>
<protein>
    <submittedName>
        <fullName evidence="11">Multicomponent Na+:H+ antiporter subunit D</fullName>
    </submittedName>
</protein>
<reference evidence="11 12" key="1">
    <citation type="submission" date="2020-08" db="EMBL/GenBank/DDBJ databases">
        <title>Genomic Encyclopedia of Type Strains, Phase IV (KMG-IV): sequencing the most valuable type-strain genomes for metagenomic binning, comparative biology and taxonomic classification.</title>
        <authorList>
            <person name="Goeker M."/>
        </authorList>
    </citation>
    <scope>NUCLEOTIDE SEQUENCE [LARGE SCALE GENOMIC DNA]</scope>
    <source>
        <strain evidence="11 12">DSM 103725</strain>
    </source>
</reference>
<dbReference type="PANTHER" id="PTHR42703">
    <property type="entry name" value="NADH DEHYDROGENASE"/>
    <property type="match status" value="1"/>
</dbReference>
<comment type="similarity">
    <text evidence="2">Belongs to the CPA3 antiporters (TC 2.A.63) subunit D family.</text>
</comment>
<feature type="transmembrane region" description="Helical" evidence="9">
    <location>
        <begin position="78"/>
        <end position="106"/>
    </location>
</feature>
<evidence type="ECO:0000313" key="11">
    <source>
        <dbReference type="EMBL" id="MBB6428436.1"/>
    </source>
</evidence>
<keyword evidence="12" id="KW-1185">Reference proteome</keyword>
<organism evidence="11 12">
    <name type="scientific">Algisphaera agarilytica</name>
    <dbReference type="NCBI Taxonomy" id="1385975"/>
    <lineage>
        <taxon>Bacteria</taxon>
        <taxon>Pseudomonadati</taxon>
        <taxon>Planctomycetota</taxon>
        <taxon>Phycisphaerae</taxon>
        <taxon>Phycisphaerales</taxon>
        <taxon>Phycisphaeraceae</taxon>
        <taxon>Algisphaera</taxon>
    </lineage>
</organism>
<dbReference type="PANTHER" id="PTHR42703:SF1">
    <property type="entry name" value="NA(+)_H(+) ANTIPORTER SUBUNIT D1"/>
    <property type="match status" value="1"/>
</dbReference>
<evidence type="ECO:0000256" key="6">
    <source>
        <dbReference type="ARBA" id="ARBA00023136"/>
    </source>
</evidence>
<feature type="transmembrane region" description="Helical" evidence="9">
    <location>
        <begin position="250"/>
        <end position="271"/>
    </location>
</feature>
<keyword evidence="6 9" id="KW-0472">Membrane</keyword>
<dbReference type="GO" id="GO:0005886">
    <property type="term" value="C:plasma membrane"/>
    <property type="evidence" value="ECO:0007669"/>
    <property type="project" value="UniProtKB-SubCell"/>
</dbReference>
<feature type="region of interest" description="Disordered" evidence="8">
    <location>
        <begin position="527"/>
        <end position="553"/>
    </location>
</feature>
<evidence type="ECO:0000256" key="5">
    <source>
        <dbReference type="ARBA" id="ARBA00022989"/>
    </source>
</evidence>
<dbReference type="GO" id="GO:0008137">
    <property type="term" value="F:NADH dehydrogenase (ubiquinone) activity"/>
    <property type="evidence" value="ECO:0007669"/>
    <property type="project" value="InterPro"/>
</dbReference>
<feature type="transmembrane region" description="Helical" evidence="9">
    <location>
        <begin position="283"/>
        <end position="308"/>
    </location>
</feature>
<keyword evidence="4 7" id="KW-0812">Transmembrane</keyword>
<evidence type="ECO:0000259" key="10">
    <source>
        <dbReference type="Pfam" id="PF00361"/>
    </source>
</evidence>
<dbReference type="Pfam" id="PF00361">
    <property type="entry name" value="Proton_antipo_M"/>
    <property type="match status" value="1"/>
</dbReference>
<dbReference type="PRINTS" id="PR01437">
    <property type="entry name" value="NUOXDRDTASE4"/>
</dbReference>
<feature type="transmembrane region" description="Helical" evidence="9">
    <location>
        <begin position="36"/>
        <end position="58"/>
    </location>
</feature>
<evidence type="ECO:0000256" key="8">
    <source>
        <dbReference type="SAM" id="MobiDB-lite"/>
    </source>
</evidence>
<feature type="transmembrane region" description="Helical" evidence="9">
    <location>
        <begin position="142"/>
        <end position="160"/>
    </location>
</feature>
<dbReference type="AlphaFoldDB" id="A0A7X0H5D4"/>
<feature type="compositionally biased region" description="Basic and acidic residues" evidence="8">
    <location>
        <begin position="531"/>
        <end position="553"/>
    </location>
</feature>